<evidence type="ECO:0000256" key="3">
    <source>
        <dbReference type="ARBA" id="ARBA00022692"/>
    </source>
</evidence>
<evidence type="ECO:0000256" key="6">
    <source>
        <dbReference type="SAM" id="Phobius"/>
    </source>
</evidence>
<dbReference type="eggNOG" id="COG2814">
    <property type="taxonomic scope" value="Bacteria"/>
</dbReference>
<evidence type="ECO:0000313" key="8">
    <source>
        <dbReference type="EMBL" id="EOM78396.1"/>
    </source>
</evidence>
<dbReference type="InterPro" id="IPR020846">
    <property type="entry name" value="MFS_dom"/>
</dbReference>
<feature type="transmembrane region" description="Helical" evidence="6">
    <location>
        <begin position="339"/>
        <end position="360"/>
    </location>
</feature>
<keyword evidence="3 6" id="KW-0812">Transmembrane</keyword>
<protein>
    <submittedName>
        <fullName evidence="8">Major facilitator superfamily multidrug</fullName>
    </submittedName>
</protein>
<feature type="transmembrane region" description="Helical" evidence="6">
    <location>
        <begin position="127"/>
        <end position="147"/>
    </location>
</feature>
<keyword evidence="9" id="KW-1185">Reference proteome</keyword>
<evidence type="ECO:0000256" key="2">
    <source>
        <dbReference type="ARBA" id="ARBA00022448"/>
    </source>
</evidence>
<feature type="transmembrane region" description="Helical" evidence="6">
    <location>
        <begin position="43"/>
        <end position="62"/>
    </location>
</feature>
<dbReference type="PRINTS" id="PR01035">
    <property type="entry name" value="TCRTETA"/>
</dbReference>
<dbReference type="InterPro" id="IPR001958">
    <property type="entry name" value="Tet-R_TetA/multi-R_MdtG-like"/>
</dbReference>
<sequence>MAVLYGGGFLGPFGGSVVASVLPEIGADLSVGPAAAATSLTSYLLPFAACMLFSGTLGARWGRGRTVRIAYGVYAAASLLCVLAPTFVVFSAGRVLQGCANAFTTPLLMAALAAVTPRERLGRALGIFGACQAAGQASAPLVGGLAGEVTWRLAFVVLAVVAVGMGATGMPAATATGGEPARLRDALTARTLRIGGVALLGWGALGGLNFLVSFRADDVFTLNPTARGLVLTGFGVAGILTARRVGDVIDRLGAYRATLLGAVTGAALVCAVGAVPSVAVLSVAWFCAGVSAQFVLVGVNTAVLGSTEPGAAGAVSVVQALRFSGNAIAPLALTPVYAISPLAAFVIPAVLLVVLAPMLMPRR</sequence>
<dbReference type="Pfam" id="PF07690">
    <property type="entry name" value="MFS_1"/>
    <property type="match status" value="1"/>
</dbReference>
<organism evidence="8 9">
    <name type="scientific">Rhodococcus rhodnii LMG 5362</name>
    <dbReference type="NCBI Taxonomy" id="1273125"/>
    <lineage>
        <taxon>Bacteria</taxon>
        <taxon>Bacillati</taxon>
        <taxon>Actinomycetota</taxon>
        <taxon>Actinomycetes</taxon>
        <taxon>Mycobacteriales</taxon>
        <taxon>Nocardiaceae</taxon>
        <taxon>Rhodococcus</taxon>
    </lineage>
</organism>
<gene>
    <name evidence="8" type="ORF">Rrhod_0224</name>
</gene>
<dbReference type="PATRIC" id="fig|1273125.3.peg.223"/>
<dbReference type="Proteomes" id="UP000013525">
    <property type="component" value="Unassembled WGS sequence"/>
</dbReference>
<keyword evidence="4 6" id="KW-1133">Transmembrane helix</keyword>
<feature type="transmembrane region" description="Helical" evidence="6">
    <location>
        <begin position="153"/>
        <end position="173"/>
    </location>
</feature>
<dbReference type="Gene3D" id="1.20.1250.20">
    <property type="entry name" value="MFS general substrate transporter like domains"/>
    <property type="match status" value="2"/>
</dbReference>
<feature type="transmembrane region" description="Helical" evidence="6">
    <location>
        <begin position="226"/>
        <end position="245"/>
    </location>
</feature>
<dbReference type="GO" id="GO:0005886">
    <property type="term" value="C:plasma membrane"/>
    <property type="evidence" value="ECO:0007669"/>
    <property type="project" value="UniProtKB-SubCell"/>
</dbReference>
<evidence type="ECO:0000256" key="4">
    <source>
        <dbReference type="ARBA" id="ARBA00022989"/>
    </source>
</evidence>
<feature type="domain" description="Major facilitator superfamily (MFS) profile" evidence="7">
    <location>
        <begin position="1"/>
        <end position="363"/>
    </location>
</feature>
<dbReference type="SUPFAM" id="SSF103473">
    <property type="entry name" value="MFS general substrate transporter"/>
    <property type="match status" value="1"/>
</dbReference>
<feature type="transmembrane region" description="Helical" evidence="6">
    <location>
        <begin position="194"/>
        <end position="214"/>
    </location>
</feature>
<keyword evidence="5 6" id="KW-0472">Membrane</keyword>
<dbReference type="AlphaFoldDB" id="R7WSZ7"/>
<proteinExistence type="predicted"/>
<evidence type="ECO:0000256" key="5">
    <source>
        <dbReference type="ARBA" id="ARBA00023136"/>
    </source>
</evidence>
<reference evidence="8 9" key="1">
    <citation type="journal article" date="2013" name="Genome Announc.">
        <title>Draft Genome Sequence of Rhodococcus rhodnii Strain LMG5362, a Symbiont of Rhodnius prolixus (Hemiptera, Reduviidae, Triatominae), the Principle Vector of Trypanosoma cruzi.</title>
        <authorList>
            <person name="Pachebat J.A."/>
            <person name="van Keulen G."/>
            <person name="Whitten M.M."/>
            <person name="Girdwood S."/>
            <person name="Del Sol R."/>
            <person name="Dyson P.J."/>
            <person name="Facey P.D."/>
        </authorList>
    </citation>
    <scope>NUCLEOTIDE SEQUENCE [LARGE SCALE GENOMIC DNA]</scope>
    <source>
        <strain evidence="8 9">LMG 5362</strain>
    </source>
</reference>
<comment type="caution">
    <text evidence="8">The sequence shown here is derived from an EMBL/GenBank/DDBJ whole genome shotgun (WGS) entry which is preliminary data.</text>
</comment>
<accession>R7WSZ7</accession>
<dbReference type="InterPro" id="IPR011701">
    <property type="entry name" value="MFS"/>
</dbReference>
<feature type="transmembrane region" description="Helical" evidence="6">
    <location>
        <begin position="257"/>
        <end position="277"/>
    </location>
</feature>
<keyword evidence="2" id="KW-0813">Transport</keyword>
<feature type="transmembrane region" description="Helical" evidence="6">
    <location>
        <begin position="69"/>
        <end position="89"/>
    </location>
</feature>
<evidence type="ECO:0000313" key="9">
    <source>
        <dbReference type="Proteomes" id="UP000013525"/>
    </source>
</evidence>
<dbReference type="PANTHER" id="PTHR42718">
    <property type="entry name" value="MAJOR FACILITATOR SUPERFAMILY MULTIDRUG TRANSPORTER MFSC"/>
    <property type="match status" value="1"/>
</dbReference>
<dbReference type="PROSITE" id="PS50850">
    <property type="entry name" value="MFS"/>
    <property type="match status" value="1"/>
</dbReference>
<evidence type="ECO:0000256" key="1">
    <source>
        <dbReference type="ARBA" id="ARBA00004651"/>
    </source>
</evidence>
<dbReference type="InterPro" id="IPR036259">
    <property type="entry name" value="MFS_trans_sf"/>
</dbReference>
<name>R7WSZ7_9NOCA</name>
<comment type="subcellular location">
    <subcellularLocation>
        <location evidence="1">Cell membrane</location>
        <topology evidence="1">Multi-pass membrane protein</topology>
    </subcellularLocation>
</comment>
<dbReference type="EMBL" id="APMY01000004">
    <property type="protein sequence ID" value="EOM78396.1"/>
    <property type="molecule type" value="Genomic_DNA"/>
</dbReference>
<dbReference type="PANTHER" id="PTHR42718:SF9">
    <property type="entry name" value="MAJOR FACILITATOR SUPERFAMILY MULTIDRUG TRANSPORTER MFSC"/>
    <property type="match status" value="1"/>
</dbReference>
<dbReference type="GO" id="GO:0022857">
    <property type="term" value="F:transmembrane transporter activity"/>
    <property type="evidence" value="ECO:0007669"/>
    <property type="project" value="InterPro"/>
</dbReference>
<evidence type="ECO:0000259" key="7">
    <source>
        <dbReference type="PROSITE" id="PS50850"/>
    </source>
</evidence>